<dbReference type="PANTHER" id="PTHR10357:SF210">
    <property type="entry name" value="MALTODEXTRIN GLUCOSIDASE"/>
    <property type="match status" value="1"/>
</dbReference>
<dbReference type="SUPFAM" id="SSF51445">
    <property type="entry name" value="(Trans)glycosidases"/>
    <property type="match status" value="1"/>
</dbReference>
<dbReference type="CAZy" id="GH13">
    <property type="family name" value="Glycoside Hydrolase Family 13"/>
</dbReference>
<dbReference type="GO" id="GO:0005975">
    <property type="term" value="P:carbohydrate metabolic process"/>
    <property type="evidence" value="ECO:0007669"/>
    <property type="project" value="InterPro"/>
</dbReference>
<accession>D1BUG4</accession>
<dbReference type="Gene3D" id="3.20.20.80">
    <property type="entry name" value="Glycosidases"/>
    <property type="match status" value="1"/>
</dbReference>
<dbReference type="HOGENOM" id="CLU_006462_6_4_11"/>
<dbReference type="InterPro" id="IPR045857">
    <property type="entry name" value="O16G_dom_2"/>
</dbReference>
<dbReference type="SMART" id="SM00642">
    <property type="entry name" value="Aamy"/>
    <property type="match status" value="1"/>
</dbReference>
<reference evidence="6" key="1">
    <citation type="submission" date="2009-11" db="EMBL/GenBank/DDBJ databases">
        <title>The complete chromosome of Xylanimonas cellulosilytica DSM 15894.</title>
        <authorList>
            <consortium name="US DOE Joint Genome Institute (JGI-PGF)"/>
            <person name="Lucas S."/>
            <person name="Copeland A."/>
            <person name="Lapidus A."/>
            <person name="Glavina del Rio T."/>
            <person name="Dalin E."/>
            <person name="Tice H."/>
            <person name="Bruce D."/>
            <person name="Goodwin L."/>
            <person name="Pitluck S."/>
            <person name="Kyrpides N."/>
            <person name="Mavromatis K."/>
            <person name="Ivanova N."/>
            <person name="Mikhailova N."/>
            <person name="Foster B."/>
            <person name="Clum A."/>
            <person name="Brettin T."/>
            <person name="Detter J.C."/>
            <person name="Han C."/>
            <person name="Larimer F."/>
            <person name="Land M."/>
            <person name="Hauser L."/>
            <person name="Markowitz V."/>
            <person name="Cheng J.F."/>
            <person name="Hugenholtz P."/>
            <person name="Woyke T."/>
            <person name="Wu D."/>
            <person name="Gehrich-Schroeter G."/>
            <person name="Schneider S."/>
            <person name="Pukall S.R."/>
            <person name="Klenk H.P."/>
            <person name="Eisen J.A."/>
        </authorList>
    </citation>
    <scope>NUCLEOTIDE SEQUENCE [LARGE SCALE GENOMIC DNA]</scope>
    <source>
        <strain evidence="6">DSM 15894 / CECT 5975 / LMG 20990 / XIL07</strain>
    </source>
</reference>
<evidence type="ECO:0000259" key="4">
    <source>
        <dbReference type="SMART" id="SM00642"/>
    </source>
</evidence>
<proteinExistence type="predicted"/>
<dbReference type="CDD" id="cd02857">
    <property type="entry name" value="E_set_CDase_PDE_N"/>
    <property type="match status" value="1"/>
</dbReference>
<feature type="domain" description="Glycosyl hydrolase family 13 catalytic" evidence="4">
    <location>
        <begin position="147"/>
        <end position="554"/>
    </location>
</feature>
<dbReference type="SUPFAM" id="SSF81296">
    <property type="entry name" value="E set domains"/>
    <property type="match status" value="1"/>
</dbReference>
<dbReference type="CDD" id="cd11338">
    <property type="entry name" value="AmyAc_CMD"/>
    <property type="match status" value="1"/>
</dbReference>
<name>D1BUG4_XYLCX</name>
<dbReference type="eggNOG" id="COG0366">
    <property type="taxonomic scope" value="Bacteria"/>
</dbReference>
<dbReference type="InterPro" id="IPR014756">
    <property type="entry name" value="Ig_E-set"/>
</dbReference>
<dbReference type="Proteomes" id="UP000002255">
    <property type="component" value="Chromosome"/>
</dbReference>
<keyword evidence="6" id="KW-1185">Reference proteome</keyword>
<dbReference type="InterPro" id="IPR006047">
    <property type="entry name" value="GH13_cat_dom"/>
</dbReference>
<keyword evidence="1" id="KW-0378">Hydrolase</keyword>
<dbReference type="PANTHER" id="PTHR10357">
    <property type="entry name" value="ALPHA-AMYLASE FAMILY MEMBER"/>
    <property type="match status" value="1"/>
</dbReference>
<feature type="region of interest" description="Disordered" evidence="3">
    <location>
        <begin position="1"/>
        <end position="24"/>
    </location>
</feature>
<dbReference type="STRING" id="446471.Xcel_2159"/>
<dbReference type="InterPro" id="IPR004185">
    <property type="entry name" value="Glyco_hydro_13_lg-like_dom"/>
</dbReference>
<dbReference type="EMBL" id="CP001821">
    <property type="protein sequence ID" value="ACZ31177.1"/>
    <property type="molecule type" value="Genomic_DNA"/>
</dbReference>
<evidence type="ECO:0000313" key="5">
    <source>
        <dbReference type="EMBL" id="ACZ31177.1"/>
    </source>
</evidence>
<evidence type="ECO:0000256" key="3">
    <source>
        <dbReference type="SAM" id="MobiDB-lite"/>
    </source>
</evidence>
<dbReference type="RefSeq" id="WP_012878919.1">
    <property type="nucleotide sequence ID" value="NC_013530.1"/>
</dbReference>
<dbReference type="Pfam" id="PF00128">
    <property type="entry name" value="Alpha-amylase"/>
    <property type="match status" value="1"/>
</dbReference>
<evidence type="ECO:0000313" key="6">
    <source>
        <dbReference type="Proteomes" id="UP000002255"/>
    </source>
</evidence>
<organism evidence="5 6">
    <name type="scientific">Xylanimonas cellulosilytica (strain DSM 15894 / JCM 12276 / CECT 5975 / KCTC 9989 / LMG 20990 / NBRC 107835 / XIL07)</name>
    <dbReference type="NCBI Taxonomy" id="446471"/>
    <lineage>
        <taxon>Bacteria</taxon>
        <taxon>Bacillati</taxon>
        <taxon>Actinomycetota</taxon>
        <taxon>Actinomycetes</taxon>
        <taxon>Micrococcales</taxon>
        <taxon>Promicromonosporaceae</taxon>
        <taxon>Xylanimonas</taxon>
    </lineage>
</organism>
<keyword evidence="2" id="KW-0326">Glycosidase</keyword>
<dbReference type="Gene3D" id="3.90.400.10">
    <property type="entry name" value="Oligo-1,6-glucosidase, Domain 2"/>
    <property type="match status" value="1"/>
</dbReference>
<dbReference type="KEGG" id="xce:Xcel_2159"/>
<evidence type="ECO:0000256" key="1">
    <source>
        <dbReference type="ARBA" id="ARBA00022801"/>
    </source>
</evidence>
<protein>
    <submittedName>
        <fullName evidence="5">Alpha amylase catalytic region</fullName>
    </submittedName>
</protein>
<gene>
    <name evidence="5" type="ordered locus">Xcel_2159</name>
</gene>
<reference evidence="5 6" key="2">
    <citation type="journal article" date="2010" name="Stand. Genomic Sci.">
        <title>Complete genome sequence of Xylanimonas cellulosilytica type strain (XIL07).</title>
        <authorList>
            <person name="Foster B."/>
            <person name="Pukall R."/>
            <person name="Abt B."/>
            <person name="Nolan M."/>
            <person name="Glavina Del Rio T."/>
            <person name="Chen F."/>
            <person name="Lucas S."/>
            <person name="Tice H."/>
            <person name="Pitluck S."/>
            <person name="Cheng J.-F."/>
            <person name="Chertkov O."/>
            <person name="Brettin T."/>
            <person name="Han C."/>
            <person name="Detter J.C."/>
            <person name="Bruce D."/>
            <person name="Goodwin L."/>
            <person name="Ivanova N."/>
            <person name="Mavromatis K."/>
            <person name="Pati A."/>
            <person name="Mikhailova N."/>
            <person name="Chen A."/>
            <person name="Palaniappan K."/>
            <person name="Land M."/>
            <person name="Hauser L."/>
            <person name="Chang Y.-J."/>
            <person name="Jeffries C.D."/>
            <person name="Chain P."/>
            <person name="Rohde M."/>
            <person name="Goeker M."/>
            <person name="Bristow J."/>
            <person name="Eisen J.A."/>
            <person name="Markowitz V."/>
            <person name="Hugenholtz P."/>
            <person name="Kyrpides N.C."/>
            <person name="Klenk H.-P."/>
            <person name="Lapidus A."/>
        </authorList>
    </citation>
    <scope>NUCLEOTIDE SEQUENCE [LARGE SCALE GENOMIC DNA]</scope>
    <source>
        <strain evidence="6">DSM 15894 / CECT 5975 / LMG 20990 / XIL07</strain>
    </source>
</reference>
<evidence type="ECO:0000256" key="2">
    <source>
        <dbReference type="ARBA" id="ARBA00023295"/>
    </source>
</evidence>
<dbReference type="InterPro" id="IPR017853">
    <property type="entry name" value="GH"/>
</dbReference>
<dbReference type="GO" id="GO:0004553">
    <property type="term" value="F:hydrolase activity, hydrolyzing O-glycosyl compounds"/>
    <property type="evidence" value="ECO:0007669"/>
    <property type="project" value="InterPro"/>
</dbReference>
<dbReference type="AlphaFoldDB" id="D1BUG4"/>
<sequence>MGETTAGARPATGHLLDTPHHDGSALYVPPGPHAFGDVVPVRVRVPRASGVRGVWLRQVRDGEPRTAPARVVESDDVRGHDVYEADVVVHSAPTTYRFLLDQPGLPGGYAWLNGEGVHAREVADAHDFRLTTASPAPAWLAAGTVYQIFPDRFARSAAADGRELPDWALPATWEAEPVAAGTGVGTQLYGGDLDGVVEHLDHLESLGVRTVYLCPVFPGRSNHRYDASTFDHVDPLLGGDAAYARLAEAVHARGMRLMGDITTNHTGAGHDWFTRAQADPTSDEHAMFMWAGEGSVPAAGADIDPDVTPAYVSWLGHASLPKLDWRSPEVWRRMVDAEDSAIARWMRPPYDLDGWRVDVANMTGRYGPEDSTTEVARRIRQRMLAIDPEAAVIGEHFFDYTADLPGDGWHGAMNYSGFSRPVWGWLADPGSGLEHVSVPLPRRPQPGRAVAATMRDFTARVPWQIAAAQLNNLGSHDTARLRNAVGSPQFVELGAALLFTYPGVPMLFAGDEVGLRGTNGEHARVTMAWDQAATGGPKWDGSILDVFRGLSTLRGTHPALATGGIRWAVADDDALAYLRESPDETLLVVVARAPWSGVTLPGWIAQGGEPELLYGGGLVGTPTLAVDAAGVRLGGDGPAVGIWRIAP</sequence>